<keyword evidence="3" id="KW-1185">Reference proteome</keyword>
<dbReference type="EMBL" id="AP024419">
    <property type="protein sequence ID" value="BCR88474.1"/>
    <property type="molecule type" value="Genomic_DNA"/>
</dbReference>
<reference evidence="2" key="2">
    <citation type="submission" date="2021-02" db="EMBL/GenBank/DDBJ databases">
        <title>Aspergillus chevalieri M1 genome sequence.</title>
        <authorList>
            <person name="Kadooka C."/>
            <person name="Mori K."/>
            <person name="Futagami T."/>
        </authorList>
    </citation>
    <scope>NUCLEOTIDE SEQUENCE</scope>
    <source>
        <strain evidence="2">M1</strain>
    </source>
</reference>
<dbReference type="GeneID" id="66982832"/>
<feature type="transmembrane region" description="Helical" evidence="1">
    <location>
        <begin position="34"/>
        <end position="56"/>
    </location>
</feature>
<keyword evidence="1" id="KW-0472">Membrane</keyword>
<evidence type="ECO:0000313" key="2">
    <source>
        <dbReference type="EMBL" id="BCR88474.1"/>
    </source>
</evidence>
<sequence>MPALPIDDISSASSEILHGIAKRGNWASKNPGPILVFCIVFVVGMGIALLVVYRFMMAKKAARQSYEVE</sequence>
<keyword evidence="1" id="KW-0812">Transmembrane</keyword>
<gene>
    <name evidence="2" type="ORF">ACHE_41038S</name>
</gene>
<organism evidence="2 3">
    <name type="scientific">Aspergillus chevalieri</name>
    <name type="common">Eurotium chevalieri</name>
    <dbReference type="NCBI Taxonomy" id="182096"/>
    <lineage>
        <taxon>Eukaryota</taxon>
        <taxon>Fungi</taxon>
        <taxon>Dikarya</taxon>
        <taxon>Ascomycota</taxon>
        <taxon>Pezizomycotina</taxon>
        <taxon>Eurotiomycetes</taxon>
        <taxon>Eurotiomycetidae</taxon>
        <taxon>Eurotiales</taxon>
        <taxon>Aspergillaceae</taxon>
        <taxon>Aspergillus</taxon>
        <taxon>Aspergillus subgen. Aspergillus</taxon>
    </lineage>
</organism>
<name>A0A7R7ZPA4_ASPCH</name>
<dbReference type="KEGG" id="ache:ACHE_41038S"/>
<evidence type="ECO:0000313" key="3">
    <source>
        <dbReference type="Proteomes" id="UP000637239"/>
    </source>
</evidence>
<accession>A0A7R7ZPA4</accession>
<evidence type="ECO:0000256" key="1">
    <source>
        <dbReference type="SAM" id="Phobius"/>
    </source>
</evidence>
<reference evidence="2" key="1">
    <citation type="submission" date="2021-01" db="EMBL/GenBank/DDBJ databases">
        <authorList>
            <consortium name="Aspergillus chevalieri M1 genome sequencing consortium"/>
            <person name="Kazuki M."/>
            <person name="Futagami T."/>
        </authorList>
    </citation>
    <scope>NUCLEOTIDE SEQUENCE</scope>
    <source>
        <strain evidence="2">M1</strain>
    </source>
</reference>
<proteinExistence type="predicted"/>
<dbReference type="RefSeq" id="XP_043136996.1">
    <property type="nucleotide sequence ID" value="XM_043279304.1"/>
</dbReference>
<dbReference type="Proteomes" id="UP000637239">
    <property type="component" value="Chromosome 4"/>
</dbReference>
<keyword evidence="1" id="KW-1133">Transmembrane helix</keyword>
<protein>
    <submittedName>
        <fullName evidence="2">Uncharacterized protein</fullName>
    </submittedName>
</protein>
<dbReference type="AlphaFoldDB" id="A0A7R7ZPA4"/>